<organism evidence="5 6">
    <name type="scientific">Natrialba swarupiae</name>
    <dbReference type="NCBI Taxonomy" id="2448032"/>
    <lineage>
        <taxon>Archaea</taxon>
        <taxon>Methanobacteriati</taxon>
        <taxon>Methanobacteriota</taxon>
        <taxon>Stenosarchaea group</taxon>
        <taxon>Halobacteria</taxon>
        <taxon>Halobacteriales</taxon>
        <taxon>Natrialbaceae</taxon>
        <taxon>Natrialba</taxon>
    </lineage>
</organism>
<evidence type="ECO:0000313" key="6">
    <source>
        <dbReference type="Proteomes" id="UP000324104"/>
    </source>
</evidence>
<dbReference type="Pfam" id="PF04967">
    <property type="entry name" value="HTH_10"/>
    <property type="match status" value="1"/>
</dbReference>
<dbReference type="Pfam" id="PF15915">
    <property type="entry name" value="BAT"/>
    <property type="match status" value="1"/>
</dbReference>
<keyword evidence="6" id="KW-1185">Reference proteome</keyword>
<dbReference type="InterPro" id="IPR007050">
    <property type="entry name" value="HTH_bacterioopsin"/>
</dbReference>
<dbReference type="NCBIfam" id="TIGR00229">
    <property type="entry name" value="sensory_box"/>
    <property type="match status" value="1"/>
</dbReference>
<evidence type="ECO:0000256" key="3">
    <source>
        <dbReference type="SAM" id="MobiDB-lite"/>
    </source>
</evidence>
<evidence type="ECO:0000259" key="4">
    <source>
        <dbReference type="PROSITE" id="PS50112"/>
    </source>
</evidence>
<comment type="caution">
    <text evidence="5">The sequence shown here is derived from an EMBL/GenBank/DDBJ whole genome shotgun (WGS) entry which is preliminary data.</text>
</comment>
<name>A0A5D5ANL7_9EURY</name>
<dbReference type="Pfam" id="PF13188">
    <property type="entry name" value="PAS_8"/>
    <property type="match status" value="1"/>
</dbReference>
<evidence type="ECO:0000256" key="2">
    <source>
        <dbReference type="ARBA" id="ARBA00023163"/>
    </source>
</evidence>
<dbReference type="Gene3D" id="3.30.450.40">
    <property type="match status" value="1"/>
</dbReference>
<feature type="region of interest" description="Disordered" evidence="3">
    <location>
        <begin position="734"/>
        <end position="763"/>
    </location>
</feature>
<feature type="domain" description="PAS" evidence="4">
    <location>
        <begin position="134"/>
        <end position="203"/>
    </location>
</feature>
<protein>
    <submittedName>
        <fullName evidence="5">PAS domain S-box protein</fullName>
    </submittedName>
</protein>
<dbReference type="PANTHER" id="PTHR34236">
    <property type="entry name" value="DIMETHYL SULFOXIDE REDUCTASE TRANSCRIPTIONAL ACTIVATOR"/>
    <property type="match status" value="1"/>
</dbReference>
<dbReference type="InterPro" id="IPR035965">
    <property type="entry name" value="PAS-like_dom_sf"/>
</dbReference>
<dbReference type="InterPro" id="IPR013767">
    <property type="entry name" value="PAS_fold"/>
</dbReference>
<sequence>MSDDATAVAAGTPGVLVVGDSPAVAAAAAALESALGADSVWLEPSTDGARDRLESDDVRCVVCEFDSSADGSVFDEIRDGAKAVPIVAVADTDAQTAAIEAGATDVVDPATPSPVAVTRVGNAVRGARLDEREPDRNYRRLLEYADVPLVVVTTDGTITYATPAVDRLGWTPDDLVRSALPGLVHPDDRDRVREVVSGVRDRPVGSTETVTCRLHTDDGAWTVVELTAVDRLEDPDVEGVITTITVAPEVGDETVETALEHVGDPLLVLGERWELVHWTDAAGRLLEGEPEPGTVLWSVLPDDVRELFADRLRESAATGDPVAFETSHPVFDAPLEVTAYPDDGGMSVVARESSGGDRSRADAETSLRTEANRLALLEDAIDGVVDGVAVLDGTTVELANASFRELADDDVLIGRSVDDLFDADLAARIRKRLESPLFRWMEPVSGDLAVGDGRAVDVFITPLDDDARAVCTVRDRRRSGATLRSSVLDAVCDLRRADTAVEIRRAVADAVLGGADAEFAAWYRVDDGVLEPAAVATTGSDDRLDLPAVAVDRTEIEPLLDAGEAIVSDGSTLEPLLERSGVRAERVFVLPVDNENLLLATTARPLGFASLEVDAVEPLADAASVALEALERRRRLRTIGRERDVYEALEGDSERLRAEVRAILAAETRDDLEQRVCEAVREVTPVGTSGSIGLVWIGRHDVGAETVTPSTWVGDGGEFLDSLSVPVDPDLGFVGRGGRSDVTGKKPSGVTGEKSPDTTAAEPSDATVAIDLERESNRRTGDGEPWREEPLEYGYRSALLTPIEYGEFRYGTLTAYGDRSGLFDDRVRSRCRHLATVAGHATVALERKRALLSESGVELELVVRDEDDPLLATAHHLETEITVGTVVPGSSGGSTVYCTTALDDADGDDGADSLAGVDSICRIGTDSGVELVVREETIADRIAEHGGALRSIEPAGDRTRLVVELPNTIAVRGFVRMLERSYRGVKLVARRERTGSDARRRSFDAELRDRLSDRQLRTLETAYYSGFFEWPRESTGEEVAGVLGVSQPTFSRHSRIAQRKLFELLFDERGDGE</sequence>
<gene>
    <name evidence="5" type="ORF">FYC77_14125</name>
</gene>
<dbReference type="Pfam" id="PF00989">
    <property type="entry name" value="PAS"/>
    <property type="match status" value="1"/>
</dbReference>
<dbReference type="PANTHER" id="PTHR34236:SF1">
    <property type="entry name" value="DIMETHYL SULFOXIDE REDUCTASE TRANSCRIPTIONAL ACTIVATOR"/>
    <property type="match status" value="1"/>
</dbReference>
<dbReference type="CDD" id="cd00130">
    <property type="entry name" value="PAS"/>
    <property type="match status" value="1"/>
</dbReference>
<evidence type="ECO:0000313" key="5">
    <source>
        <dbReference type="EMBL" id="TYT61342.1"/>
    </source>
</evidence>
<dbReference type="InterPro" id="IPR029016">
    <property type="entry name" value="GAF-like_dom_sf"/>
</dbReference>
<keyword evidence="2" id="KW-0804">Transcription</keyword>
<dbReference type="GO" id="GO:0006355">
    <property type="term" value="P:regulation of DNA-templated transcription"/>
    <property type="evidence" value="ECO:0007669"/>
    <property type="project" value="InterPro"/>
</dbReference>
<dbReference type="SUPFAM" id="SSF55781">
    <property type="entry name" value="GAF domain-like"/>
    <property type="match status" value="1"/>
</dbReference>
<dbReference type="Proteomes" id="UP000324104">
    <property type="component" value="Unassembled WGS sequence"/>
</dbReference>
<dbReference type="Gene3D" id="3.30.450.20">
    <property type="entry name" value="PAS domain"/>
    <property type="match status" value="3"/>
</dbReference>
<dbReference type="RefSeq" id="WP_149082139.1">
    <property type="nucleotide sequence ID" value="NZ_VTAW01000019.1"/>
</dbReference>
<proteinExistence type="predicted"/>
<keyword evidence="1" id="KW-0805">Transcription regulation</keyword>
<dbReference type="InterPro" id="IPR031803">
    <property type="entry name" value="BAT_GAF/HTH-assoc"/>
</dbReference>
<dbReference type="InterPro" id="IPR000014">
    <property type="entry name" value="PAS"/>
</dbReference>
<dbReference type="EMBL" id="VTAW01000019">
    <property type="protein sequence ID" value="TYT61342.1"/>
    <property type="molecule type" value="Genomic_DNA"/>
</dbReference>
<dbReference type="SUPFAM" id="SSF55785">
    <property type="entry name" value="PYP-like sensor domain (PAS domain)"/>
    <property type="match status" value="2"/>
</dbReference>
<reference evidence="5 6" key="1">
    <citation type="submission" date="2019-08" db="EMBL/GenBank/DDBJ databases">
        <title>Archaea genome.</title>
        <authorList>
            <person name="Kajale S."/>
            <person name="Shouche Y."/>
            <person name="Deshpande N."/>
            <person name="Sharma A."/>
        </authorList>
    </citation>
    <scope>NUCLEOTIDE SEQUENCE [LARGE SCALE GENOMIC DNA]</scope>
    <source>
        <strain evidence="5 6">ESP3B_9</strain>
    </source>
</reference>
<dbReference type="PROSITE" id="PS50112">
    <property type="entry name" value="PAS"/>
    <property type="match status" value="1"/>
</dbReference>
<dbReference type="SMART" id="SM00091">
    <property type="entry name" value="PAS"/>
    <property type="match status" value="3"/>
</dbReference>
<accession>A0A5D5ANL7</accession>
<dbReference type="AlphaFoldDB" id="A0A5D5ANL7"/>
<evidence type="ECO:0000256" key="1">
    <source>
        <dbReference type="ARBA" id="ARBA00023015"/>
    </source>
</evidence>